<feature type="domain" description="Proliferating cell nuclear antigen PCNA C-terminal" evidence="9">
    <location>
        <begin position="127"/>
        <end position="254"/>
    </location>
</feature>
<accession>A0AAW1RXD1</accession>
<dbReference type="EMBL" id="JALJOS010000006">
    <property type="protein sequence ID" value="KAK9838053.1"/>
    <property type="molecule type" value="Genomic_DNA"/>
</dbReference>
<dbReference type="PROSITE" id="PS01251">
    <property type="entry name" value="PCNA_1"/>
    <property type="match status" value="1"/>
</dbReference>
<name>A0AAW1RXD1_9CHLO</name>
<keyword evidence="5 6" id="KW-0539">Nucleus</keyword>
<dbReference type="GO" id="GO:0003677">
    <property type="term" value="F:DNA binding"/>
    <property type="evidence" value="ECO:0007669"/>
    <property type="project" value="UniProtKB-KW"/>
</dbReference>
<evidence type="ECO:0000259" key="9">
    <source>
        <dbReference type="Pfam" id="PF02747"/>
    </source>
</evidence>
<dbReference type="PROSITE" id="PS00293">
    <property type="entry name" value="PCNA_2"/>
    <property type="match status" value="1"/>
</dbReference>
<dbReference type="PRINTS" id="PR00339">
    <property type="entry name" value="PCNACYCLIN"/>
</dbReference>
<keyword evidence="3 7" id="KW-0235">DNA replication</keyword>
<proteinExistence type="inferred from homology"/>
<evidence type="ECO:0000313" key="10">
    <source>
        <dbReference type="EMBL" id="KAK9838053.1"/>
    </source>
</evidence>
<dbReference type="PANTHER" id="PTHR11352:SF0">
    <property type="entry name" value="PROLIFERATING CELL NUCLEAR ANTIGEN"/>
    <property type="match status" value="1"/>
</dbReference>
<feature type="domain" description="Proliferating cell nuclear antigen PCNA N-terminal" evidence="8">
    <location>
        <begin position="1"/>
        <end position="124"/>
    </location>
</feature>
<organism evidence="10 11">
    <name type="scientific">Apatococcus lobatus</name>
    <dbReference type="NCBI Taxonomy" id="904363"/>
    <lineage>
        <taxon>Eukaryota</taxon>
        <taxon>Viridiplantae</taxon>
        <taxon>Chlorophyta</taxon>
        <taxon>core chlorophytes</taxon>
        <taxon>Trebouxiophyceae</taxon>
        <taxon>Chlorellales</taxon>
        <taxon>Chlorellaceae</taxon>
        <taxon>Apatococcus</taxon>
    </lineage>
</organism>
<dbReference type="Pfam" id="PF02747">
    <property type="entry name" value="PCNA_C"/>
    <property type="match status" value="1"/>
</dbReference>
<evidence type="ECO:0000256" key="5">
    <source>
        <dbReference type="ARBA" id="ARBA00023242"/>
    </source>
</evidence>
<dbReference type="SUPFAM" id="SSF55979">
    <property type="entry name" value="DNA clamp"/>
    <property type="match status" value="2"/>
</dbReference>
<keyword evidence="11" id="KW-1185">Reference proteome</keyword>
<dbReference type="GO" id="GO:0030337">
    <property type="term" value="F:DNA polymerase processivity factor activity"/>
    <property type="evidence" value="ECO:0007669"/>
    <property type="project" value="InterPro"/>
</dbReference>
<dbReference type="InterPro" id="IPR022649">
    <property type="entry name" value="Pr_cel_nuc_antig_C"/>
</dbReference>
<comment type="similarity">
    <text evidence="2 7">Belongs to the PCNA family.</text>
</comment>
<dbReference type="HAMAP" id="MF_00317">
    <property type="entry name" value="DNApol_clamp_arch"/>
    <property type="match status" value="1"/>
</dbReference>
<dbReference type="Gene3D" id="3.10.150.10">
    <property type="entry name" value="DNA Polymerase III, subunit A, domain 2"/>
    <property type="match status" value="2"/>
</dbReference>
<comment type="function">
    <text evidence="6">This protein is an auxiliary protein of DNA polymerase delta and is involved in the control of eukaryotic DNA replication by increasing the polymerase's processivity during elongation of the leading strand.</text>
</comment>
<dbReference type="GO" id="GO:0019985">
    <property type="term" value="P:translesion synthesis"/>
    <property type="evidence" value="ECO:0007669"/>
    <property type="project" value="TreeGrafter"/>
</dbReference>
<dbReference type="FunFam" id="3.10.150.10:FF:000006">
    <property type="entry name" value="Proliferating cell nuclear antigen"/>
    <property type="match status" value="1"/>
</dbReference>
<dbReference type="Pfam" id="PF00705">
    <property type="entry name" value="PCNA_N"/>
    <property type="match status" value="1"/>
</dbReference>
<evidence type="ECO:0000256" key="7">
    <source>
        <dbReference type="RuleBase" id="RU003671"/>
    </source>
</evidence>
<evidence type="ECO:0000256" key="3">
    <source>
        <dbReference type="ARBA" id="ARBA00022705"/>
    </source>
</evidence>
<evidence type="ECO:0000256" key="6">
    <source>
        <dbReference type="RuleBase" id="RU000641"/>
    </source>
</evidence>
<dbReference type="CDD" id="cd00577">
    <property type="entry name" value="PCNA"/>
    <property type="match status" value="1"/>
</dbReference>
<dbReference type="InterPro" id="IPR022659">
    <property type="entry name" value="Pr_cel_nuc_antig_CS"/>
</dbReference>
<dbReference type="NCBIfam" id="TIGR00590">
    <property type="entry name" value="pcna"/>
    <property type="match status" value="1"/>
</dbReference>
<evidence type="ECO:0000256" key="4">
    <source>
        <dbReference type="ARBA" id="ARBA00023125"/>
    </source>
</evidence>
<dbReference type="InterPro" id="IPR046938">
    <property type="entry name" value="DNA_clamp_sf"/>
</dbReference>
<comment type="subcellular location">
    <subcellularLocation>
        <location evidence="1 6">Nucleus</location>
    </subcellularLocation>
</comment>
<dbReference type="AlphaFoldDB" id="A0AAW1RXD1"/>
<evidence type="ECO:0000313" key="11">
    <source>
        <dbReference type="Proteomes" id="UP001438707"/>
    </source>
</evidence>
<keyword evidence="4 7" id="KW-0238">DNA-binding</keyword>
<evidence type="ECO:0000259" key="8">
    <source>
        <dbReference type="Pfam" id="PF00705"/>
    </source>
</evidence>
<dbReference type="GO" id="GO:0006298">
    <property type="term" value="P:mismatch repair"/>
    <property type="evidence" value="ECO:0007669"/>
    <property type="project" value="TreeGrafter"/>
</dbReference>
<comment type="caution">
    <text evidence="10">The sequence shown here is derived from an EMBL/GenBank/DDBJ whole genome shotgun (WGS) entry which is preliminary data.</text>
</comment>
<dbReference type="InterPro" id="IPR000730">
    <property type="entry name" value="Pr_cel_nuc_antig"/>
</dbReference>
<dbReference type="GO" id="GO:0043626">
    <property type="term" value="C:PCNA complex"/>
    <property type="evidence" value="ECO:0007669"/>
    <property type="project" value="TreeGrafter"/>
</dbReference>
<evidence type="ECO:0000256" key="2">
    <source>
        <dbReference type="ARBA" id="ARBA00010462"/>
    </source>
</evidence>
<dbReference type="GO" id="GO:0006275">
    <property type="term" value="P:regulation of DNA replication"/>
    <property type="evidence" value="ECO:0007669"/>
    <property type="project" value="InterPro"/>
</dbReference>
<protein>
    <recommendedName>
        <fullName evidence="6">DNA sliding clamp PCNA</fullName>
    </recommendedName>
</protein>
<reference evidence="10 11" key="1">
    <citation type="journal article" date="2024" name="Nat. Commun.">
        <title>Phylogenomics reveals the evolutionary origins of lichenization in chlorophyte algae.</title>
        <authorList>
            <person name="Puginier C."/>
            <person name="Libourel C."/>
            <person name="Otte J."/>
            <person name="Skaloud P."/>
            <person name="Haon M."/>
            <person name="Grisel S."/>
            <person name="Petersen M."/>
            <person name="Berrin J.G."/>
            <person name="Delaux P.M."/>
            <person name="Dal Grande F."/>
            <person name="Keller J."/>
        </authorList>
    </citation>
    <scope>NUCLEOTIDE SEQUENCE [LARGE SCALE GENOMIC DNA]</scope>
    <source>
        <strain evidence="10 11">SAG 2145</strain>
    </source>
</reference>
<dbReference type="InterPro" id="IPR022648">
    <property type="entry name" value="Pr_cel_nuc_antig_N"/>
</dbReference>
<dbReference type="FunFam" id="3.10.150.10:FF:000008">
    <property type="entry name" value="Proliferating cell nuclear antigen"/>
    <property type="match status" value="1"/>
</dbReference>
<evidence type="ECO:0000256" key="1">
    <source>
        <dbReference type="ARBA" id="ARBA00004123"/>
    </source>
</evidence>
<dbReference type="PANTHER" id="PTHR11352">
    <property type="entry name" value="PROLIFERATING CELL NUCLEAR ANTIGEN"/>
    <property type="match status" value="1"/>
</dbReference>
<dbReference type="GO" id="GO:0006272">
    <property type="term" value="P:leading strand elongation"/>
    <property type="evidence" value="ECO:0007669"/>
    <property type="project" value="TreeGrafter"/>
</dbReference>
<dbReference type="Proteomes" id="UP001438707">
    <property type="component" value="Unassembled WGS sequence"/>
</dbReference>
<gene>
    <name evidence="10" type="ORF">WJX74_010637</name>
</gene>
<sequence length="265" mass="29442">MFEARLTQGRLLKQVLEAIKDLVTDANFDCAATGFSLQAMDSSHVSLVSLMLRSDGFDHFRCDRSLSMGMNLNNVAKMLKCAGNDDIITMKAEDSGDTVTFMFESQNQERISDFELKLMDIDSEQLGIPDTEYAATVRMPSGEFQRICKDLSSIGDTVIISVTKDGVKFSTNGDIGSANITCRQNTAVDKQEEQTVIDLNEPVQLTFALRYLNSFAKATPLSTSVILSMSKELPVVVEYRIAEIGHIKYYLAPKIEDEEMEENDG</sequence>